<feature type="transmembrane region" description="Helical" evidence="2">
    <location>
        <begin position="212"/>
        <end position="234"/>
    </location>
</feature>
<dbReference type="Pfam" id="PF04203">
    <property type="entry name" value="Sortase"/>
    <property type="match status" value="1"/>
</dbReference>
<dbReference type="RefSeq" id="WP_349804552.1">
    <property type="nucleotide sequence ID" value="NZ_JBEGDP010000009.1"/>
</dbReference>
<evidence type="ECO:0000313" key="3">
    <source>
        <dbReference type="EMBL" id="MEQ7847574.1"/>
    </source>
</evidence>
<comment type="caution">
    <text evidence="3">The sequence shown here is derived from an EMBL/GenBank/DDBJ whole genome shotgun (WGS) entry which is preliminary data.</text>
</comment>
<gene>
    <name evidence="3" type="ORF">V6R90_09815</name>
</gene>
<keyword evidence="1" id="KW-0378">Hydrolase</keyword>
<dbReference type="InterPro" id="IPR005754">
    <property type="entry name" value="Sortase"/>
</dbReference>
<dbReference type="InterPro" id="IPR042003">
    <property type="entry name" value="Sortase_E"/>
</dbReference>
<keyword evidence="2" id="KW-0812">Transmembrane</keyword>
<organism evidence="3 4">
    <name type="scientific">Nocardioides kribbensis</name>
    <dbReference type="NCBI Taxonomy" id="305517"/>
    <lineage>
        <taxon>Bacteria</taxon>
        <taxon>Bacillati</taxon>
        <taxon>Actinomycetota</taxon>
        <taxon>Actinomycetes</taxon>
        <taxon>Propionibacteriales</taxon>
        <taxon>Nocardioidaceae</taxon>
        <taxon>Nocardioides</taxon>
    </lineage>
</organism>
<evidence type="ECO:0000313" key="4">
    <source>
        <dbReference type="Proteomes" id="UP001482520"/>
    </source>
</evidence>
<name>A0ABV1NYI5_9ACTN</name>
<dbReference type="SUPFAM" id="SSF63817">
    <property type="entry name" value="Sortase"/>
    <property type="match status" value="1"/>
</dbReference>
<dbReference type="CDD" id="cd05830">
    <property type="entry name" value="Sortase_E"/>
    <property type="match status" value="1"/>
</dbReference>
<keyword evidence="2" id="KW-1133">Transmembrane helix</keyword>
<sequence>MSTAFGMLALVCLWPAVQLLLLGSLSQDRAQELLYDDFRTAVASGTAPLGPVTPVGSPVALVTAPSIGLEQVVVEGTASGDTLVGPGHLRSTVLPGQEGTSVVLGRATTYGSPFASLTELRAGDPIDVVVAQGTTRFTVLGVRRTGDPYPQPRPDGAARLTLVTAEGVGRLAALRPSQAVYVDAEAAEALPAPPGLPTAVPEAEEVMAGDPAALPLLALCLALLLALTLAVVAARQRWSAAVVWVLACPLALGLSWAATDVVMRLLPNVM</sequence>
<evidence type="ECO:0000256" key="1">
    <source>
        <dbReference type="ARBA" id="ARBA00022801"/>
    </source>
</evidence>
<dbReference type="Proteomes" id="UP001482520">
    <property type="component" value="Unassembled WGS sequence"/>
</dbReference>
<dbReference type="EMBL" id="JBEGDP010000009">
    <property type="protein sequence ID" value="MEQ7847574.1"/>
    <property type="molecule type" value="Genomic_DNA"/>
</dbReference>
<dbReference type="InterPro" id="IPR023365">
    <property type="entry name" value="Sortase_dom-sf"/>
</dbReference>
<feature type="transmembrane region" description="Helical" evidence="2">
    <location>
        <begin position="241"/>
        <end position="258"/>
    </location>
</feature>
<accession>A0ABV1NYI5</accession>
<proteinExistence type="predicted"/>
<protein>
    <submittedName>
        <fullName evidence="3">Class E sortase</fullName>
    </submittedName>
</protein>
<keyword evidence="4" id="KW-1185">Reference proteome</keyword>
<dbReference type="Gene3D" id="2.40.260.10">
    <property type="entry name" value="Sortase"/>
    <property type="match status" value="1"/>
</dbReference>
<keyword evidence="2" id="KW-0472">Membrane</keyword>
<evidence type="ECO:0000256" key="2">
    <source>
        <dbReference type="SAM" id="Phobius"/>
    </source>
</evidence>
<reference evidence="3 4" key="1">
    <citation type="submission" date="2024-02" db="EMBL/GenBank/DDBJ databases">
        <title>Full genome sequence of Nocardioides kribbensis.</title>
        <authorList>
            <person name="Poletto B.L."/>
            <person name="Silva G."/>
            <person name="Galante D."/>
            <person name="Campos K.R."/>
            <person name="Santos M.B.N."/>
            <person name="Sacchi C.T."/>
        </authorList>
    </citation>
    <scope>NUCLEOTIDE SEQUENCE [LARGE SCALE GENOMIC DNA]</scope>
    <source>
        <strain evidence="3 4">O4R</strain>
    </source>
</reference>